<dbReference type="Gene3D" id="1.10.287.110">
    <property type="entry name" value="DnaJ domain"/>
    <property type="match status" value="1"/>
</dbReference>
<name>A0A7S9SU50_9VIRU</name>
<dbReference type="InterPro" id="IPR036869">
    <property type="entry name" value="J_dom_sf"/>
</dbReference>
<dbReference type="CDD" id="cd06257">
    <property type="entry name" value="DnaJ"/>
    <property type="match status" value="1"/>
</dbReference>
<sequence>MGNTSSRQNTYQQYHRELNAPKKNVMEDAQLKKIDMKTLNYYEVLNVSKDFTWEELKESYRKLAINVHPDKPNGNKELFNIITYSFKQLAKEYKNRTSDLDHYDLKKQSSEFFHKMTSETMTHPSDMLQNPDEAFSTKFNRNFEKCKVLDDDIDFGYGEKMHVSSQVREDINIEKLIKKDKIDNESFNKLFNKNVPVNKQLVKYKEPEPLLLAKSLNFTELGSKKSDDYTSSIEKINNLSYTDYMRAHDGTRLVDPSLIKSGKQFKTIEEYKAYSDNKAERQMSEKELKLQELKKLKAEKEEKMRLSRLKKYDESVEKSFNKANKLFLK</sequence>
<dbReference type="PRINTS" id="PR00625">
    <property type="entry name" value="JDOMAIN"/>
</dbReference>
<proteinExistence type="predicted"/>
<feature type="coiled-coil region" evidence="1">
    <location>
        <begin position="276"/>
        <end position="310"/>
    </location>
</feature>
<organism evidence="3">
    <name type="scientific">Virus NIOZ-UU159</name>
    <dbReference type="NCBI Taxonomy" id="2763270"/>
    <lineage>
        <taxon>Viruses</taxon>
    </lineage>
</organism>
<evidence type="ECO:0000313" key="3">
    <source>
        <dbReference type="EMBL" id="QPI16549.1"/>
    </source>
</evidence>
<accession>A0A7S9SU50</accession>
<protein>
    <submittedName>
        <fullName evidence="3">Chaperone protein</fullName>
    </submittedName>
</protein>
<dbReference type="InterPro" id="IPR001623">
    <property type="entry name" value="DnaJ_domain"/>
</dbReference>
<dbReference type="EMBL" id="MW030577">
    <property type="protein sequence ID" value="QPI16549.1"/>
    <property type="molecule type" value="Genomic_DNA"/>
</dbReference>
<reference evidence="3" key="1">
    <citation type="submission" date="2020-08" db="EMBL/GenBank/DDBJ databases">
        <title>Bridging the membrane lipid divide: bacteria of the FCB group superphylum have the potential to synthesize archaeal ether lipids.</title>
        <authorList>
            <person name="Villanueva L."/>
            <person name="von Meijenfeldt F.A.B."/>
            <person name="Westbye A.B."/>
            <person name="Yadav S."/>
            <person name="Hopmans E.C."/>
            <person name="Dutilh B.E."/>
            <person name="Sinninghe Damste J.S."/>
        </authorList>
    </citation>
    <scope>NUCLEOTIDE SEQUENCE</scope>
    <source>
        <strain evidence="3">NIOZ-UU159</strain>
    </source>
</reference>
<evidence type="ECO:0000256" key="1">
    <source>
        <dbReference type="SAM" id="Coils"/>
    </source>
</evidence>
<keyword evidence="1" id="KW-0175">Coiled coil</keyword>
<dbReference type="SUPFAM" id="SSF46565">
    <property type="entry name" value="Chaperone J-domain"/>
    <property type="match status" value="1"/>
</dbReference>
<evidence type="ECO:0000259" key="2">
    <source>
        <dbReference type="PROSITE" id="PS50076"/>
    </source>
</evidence>
<gene>
    <name evidence="3" type="ORF">NIOZUU159_00037</name>
</gene>
<feature type="domain" description="J" evidence="2">
    <location>
        <begin position="40"/>
        <end position="104"/>
    </location>
</feature>
<dbReference type="PROSITE" id="PS50076">
    <property type="entry name" value="DNAJ_2"/>
    <property type="match status" value="1"/>
</dbReference>
<dbReference type="Pfam" id="PF00226">
    <property type="entry name" value="DnaJ"/>
    <property type="match status" value="1"/>
</dbReference>
<dbReference type="SMART" id="SM00271">
    <property type="entry name" value="DnaJ"/>
    <property type="match status" value="1"/>
</dbReference>